<dbReference type="AlphaFoldDB" id="A0A0L8IEJ9"/>
<sequence>MTQKPKTNDSGTRTQLCFVLFETVNVYDPSPLDLTEAFITLWNEVLTLSIFSGTHRSLGSAHWPFQAASLGQKSYPLNLFLPENQTEIQMTIHSRAVWSIFRTFETCSAKRIVISFLSVRRLLSIESIIQKFTEARCFFDSHIAKIEERGEALQNKETPGSCTTRGDDADRPTDAWGFQLVNSSAPKNFKRRSAIRQTWGNKKLLGKLKIKLLFVMGVVDNRLLMDKVKLESIRYNDILQSEFIDTYRNLNSKAMAALLWIATNCHNISYIMKTDDDILVDIFQVVKHLRYLQQYKYAREKFILCNAWDGMPIVRDKRSKWYVSREEYSNNLYDVYCSGSAYILSPDMPVRLLKIALKVPRFWVDDVYVTGMLVNALGIKHTYYNSLYHIMIIDSLDEIWKDIKRKVVFYHIPYTEIFYKLWKILNERMNHSGATKNILK</sequence>
<dbReference type="Gene3D" id="3.90.550.50">
    <property type="match status" value="1"/>
</dbReference>
<dbReference type="EMBL" id="KQ415875">
    <property type="protein sequence ID" value="KOF99876.1"/>
    <property type="molecule type" value="Genomic_DNA"/>
</dbReference>
<keyword evidence="8 11" id="KW-0333">Golgi apparatus</keyword>
<dbReference type="PANTHER" id="PTHR11214">
    <property type="entry name" value="BETA-1,3-N-ACETYLGLUCOSAMINYLTRANSFERASE"/>
    <property type="match status" value="1"/>
</dbReference>
<evidence type="ECO:0000256" key="2">
    <source>
        <dbReference type="ARBA" id="ARBA00008661"/>
    </source>
</evidence>
<dbReference type="OrthoDB" id="115198at2759"/>
<evidence type="ECO:0000256" key="10">
    <source>
        <dbReference type="ARBA" id="ARBA00023180"/>
    </source>
</evidence>
<evidence type="ECO:0000256" key="5">
    <source>
        <dbReference type="ARBA" id="ARBA00022692"/>
    </source>
</evidence>
<evidence type="ECO:0000256" key="4">
    <source>
        <dbReference type="ARBA" id="ARBA00022679"/>
    </source>
</evidence>
<protein>
    <recommendedName>
        <fullName evidence="11">Hexosyltransferase</fullName>
        <ecNumber evidence="11">2.4.1.-</ecNumber>
    </recommendedName>
</protein>
<keyword evidence="4" id="KW-0808">Transferase</keyword>
<dbReference type="GO" id="GO:0016758">
    <property type="term" value="F:hexosyltransferase activity"/>
    <property type="evidence" value="ECO:0007669"/>
    <property type="project" value="InterPro"/>
</dbReference>
<evidence type="ECO:0000256" key="1">
    <source>
        <dbReference type="ARBA" id="ARBA00004323"/>
    </source>
</evidence>
<name>A0A0L8IEJ9_OCTBM</name>
<keyword evidence="6" id="KW-0735">Signal-anchor</keyword>
<comment type="subcellular location">
    <subcellularLocation>
        <location evidence="1 11">Golgi apparatus membrane</location>
        <topology evidence="1 11">Single-pass type II membrane protein</topology>
    </subcellularLocation>
</comment>
<dbReference type="GO" id="GO:0006493">
    <property type="term" value="P:protein O-linked glycosylation"/>
    <property type="evidence" value="ECO:0007669"/>
    <property type="project" value="TreeGrafter"/>
</dbReference>
<keyword evidence="7" id="KW-1133">Transmembrane helix</keyword>
<evidence type="ECO:0000256" key="8">
    <source>
        <dbReference type="ARBA" id="ARBA00023034"/>
    </source>
</evidence>
<dbReference type="Pfam" id="PF01762">
    <property type="entry name" value="Galactosyl_T"/>
    <property type="match status" value="1"/>
</dbReference>
<dbReference type="GO" id="GO:0000139">
    <property type="term" value="C:Golgi membrane"/>
    <property type="evidence" value="ECO:0007669"/>
    <property type="project" value="UniProtKB-SubCell"/>
</dbReference>
<evidence type="ECO:0000313" key="12">
    <source>
        <dbReference type="EMBL" id="KOF99876.1"/>
    </source>
</evidence>
<evidence type="ECO:0000256" key="7">
    <source>
        <dbReference type="ARBA" id="ARBA00022989"/>
    </source>
</evidence>
<dbReference type="InterPro" id="IPR002659">
    <property type="entry name" value="Glyco_trans_31"/>
</dbReference>
<keyword evidence="10" id="KW-0325">Glycoprotein</keyword>
<evidence type="ECO:0000256" key="6">
    <source>
        <dbReference type="ARBA" id="ARBA00022968"/>
    </source>
</evidence>
<comment type="similarity">
    <text evidence="2 11">Belongs to the glycosyltransferase 31 family.</text>
</comment>
<keyword evidence="5" id="KW-0812">Transmembrane</keyword>
<keyword evidence="3 11" id="KW-0328">Glycosyltransferase</keyword>
<proteinExistence type="inferred from homology"/>
<evidence type="ECO:0000256" key="9">
    <source>
        <dbReference type="ARBA" id="ARBA00023136"/>
    </source>
</evidence>
<dbReference type="PANTHER" id="PTHR11214:SF364">
    <property type="entry name" value="HEXOSYLTRANSFERASE"/>
    <property type="match status" value="1"/>
</dbReference>
<keyword evidence="9" id="KW-0472">Membrane</keyword>
<dbReference type="FunFam" id="3.90.550.50:FF:000001">
    <property type="entry name" value="Hexosyltransferase"/>
    <property type="match status" value="1"/>
</dbReference>
<gene>
    <name evidence="12" type="ORF">OCBIM_22010339mg</name>
</gene>
<dbReference type="EC" id="2.4.1.-" evidence="11"/>
<reference evidence="12" key="1">
    <citation type="submission" date="2015-07" db="EMBL/GenBank/DDBJ databases">
        <title>MeaNS - Measles Nucleotide Surveillance Program.</title>
        <authorList>
            <person name="Tran T."/>
            <person name="Druce J."/>
        </authorList>
    </citation>
    <scope>NUCLEOTIDE SEQUENCE</scope>
    <source>
        <strain evidence="12">UCB-OBI-ISO-001</strain>
        <tissue evidence="12">Gonad</tissue>
    </source>
</reference>
<evidence type="ECO:0000256" key="3">
    <source>
        <dbReference type="ARBA" id="ARBA00022676"/>
    </source>
</evidence>
<evidence type="ECO:0000256" key="11">
    <source>
        <dbReference type="RuleBase" id="RU363063"/>
    </source>
</evidence>
<organism evidence="12">
    <name type="scientific">Octopus bimaculoides</name>
    <name type="common">California two-spotted octopus</name>
    <dbReference type="NCBI Taxonomy" id="37653"/>
    <lineage>
        <taxon>Eukaryota</taxon>
        <taxon>Metazoa</taxon>
        <taxon>Spiralia</taxon>
        <taxon>Lophotrochozoa</taxon>
        <taxon>Mollusca</taxon>
        <taxon>Cephalopoda</taxon>
        <taxon>Coleoidea</taxon>
        <taxon>Octopodiformes</taxon>
        <taxon>Octopoda</taxon>
        <taxon>Incirrata</taxon>
        <taxon>Octopodidae</taxon>
        <taxon>Octopus</taxon>
    </lineage>
</organism>
<accession>A0A0L8IEJ9</accession>